<proteinExistence type="predicted"/>
<keyword evidence="3" id="KW-1015">Disulfide bond</keyword>
<dbReference type="InterPro" id="IPR036352">
    <property type="entry name" value="Semap_dom_sf"/>
</dbReference>
<gene>
    <name evidence="8" type="ORF">GSTENG00028542001</name>
</gene>
<comment type="caution">
    <text evidence="5">Lacks conserved residue(s) required for the propagation of feature annotation.</text>
</comment>
<keyword evidence="2" id="KW-0472">Membrane</keyword>
<dbReference type="GO" id="GO:0001755">
    <property type="term" value="P:neural crest cell migration"/>
    <property type="evidence" value="ECO:0007669"/>
    <property type="project" value="TreeGrafter"/>
</dbReference>
<dbReference type="PANTHER" id="PTHR11036">
    <property type="entry name" value="SEMAPHORIN"/>
    <property type="match status" value="1"/>
</dbReference>
<evidence type="ECO:0000256" key="3">
    <source>
        <dbReference type="ARBA" id="ARBA00023157"/>
    </source>
</evidence>
<dbReference type="GO" id="GO:0071526">
    <property type="term" value="P:semaphorin-plexin signaling pathway"/>
    <property type="evidence" value="ECO:0007669"/>
    <property type="project" value="TreeGrafter"/>
</dbReference>
<evidence type="ECO:0000259" key="7">
    <source>
        <dbReference type="PROSITE" id="PS51004"/>
    </source>
</evidence>
<organism evidence="8">
    <name type="scientific">Tetraodon nigroviridis</name>
    <name type="common">Spotted green pufferfish</name>
    <name type="synonym">Chelonodon nigroviridis</name>
    <dbReference type="NCBI Taxonomy" id="99883"/>
    <lineage>
        <taxon>Eukaryota</taxon>
        <taxon>Metazoa</taxon>
        <taxon>Chordata</taxon>
        <taxon>Craniata</taxon>
        <taxon>Vertebrata</taxon>
        <taxon>Euteleostomi</taxon>
        <taxon>Actinopterygii</taxon>
        <taxon>Neopterygii</taxon>
        <taxon>Teleostei</taxon>
        <taxon>Neoteleostei</taxon>
        <taxon>Acanthomorphata</taxon>
        <taxon>Eupercaria</taxon>
        <taxon>Tetraodontiformes</taxon>
        <taxon>Tetradontoidea</taxon>
        <taxon>Tetraodontidae</taxon>
        <taxon>Tetraodon</taxon>
    </lineage>
</organism>
<dbReference type="Pfam" id="PF01403">
    <property type="entry name" value="Sema"/>
    <property type="match status" value="1"/>
</dbReference>
<dbReference type="GO" id="GO:0005886">
    <property type="term" value="C:plasma membrane"/>
    <property type="evidence" value="ECO:0007669"/>
    <property type="project" value="TreeGrafter"/>
</dbReference>
<evidence type="ECO:0000256" key="6">
    <source>
        <dbReference type="SAM" id="MobiDB-lite"/>
    </source>
</evidence>
<dbReference type="SUPFAM" id="SSF103575">
    <property type="entry name" value="Plexin repeat"/>
    <property type="match status" value="1"/>
</dbReference>
<dbReference type="Pfam" id="PF01437">
    <property type="entry name" value="PSI"/>
    <property type="match status" value="1"/>
</dbReference>
<comment type="caution">
    <text evidence="8">The sequence shown here is derived from an EMBL/GenBank/DDBJ whole genome shotgun (WGS) entry which is preliminary data.</text>
</comment>
<accession>Q4RV23</accession>
<evidence type="ECO:0000313" key="8">
    <source>
        <dbReference type="EMBL" id="CAG07759.1"/>
    </source>
</evidence>
<dbReference type="AlphaFoldDB" id="Q4RV23"/>
<dbReference type="SUPFAM" id="SSF101912">
    <property type="entry name" value="Sema domain"/>
    <property type="match status" value="1"/>
</dbReference>
<dbReference type="Gene3D" id="3.30.1680.10">
    <property type="entry name" value="ligand-binding face of the semaphorins, domain 2"/>
    <property type="match status" value="1"/>
</dbReference>
<name>Q4RV23_TETNG</name>
<sequence length="778" mass="87376">RRYPIFLGRAHRSSLRQELHIQTVLQVNRTLYIGSRDDLYRVELDNMAGDEMFYSKVRADAKKQRVNSNRTLNAALSFQKRTWESNKNDIRVCRMKGKHEGECRNYIKVLLSQHGGLFVCGTNAFNPLCANYTVNTLEMVGEPVSGMARCPYDPRHANVALFSDGSLFTATVTDFLAIDAVIYRSLGDSPALRTVKHDSKWFREPYFVSSMEWGPHIYFFFREMAMEFHHLEKVMVSRVARVCKADLGGSQRVLEKQWTTFLKARLNCSVPGDSHFYFNLLHATSDIIHMQGRDVILGLFSTPPNRHAATQRPGWKERGPVCPYGCLLVSSSIPGSAVCVFDMQQLARVFEGRFKEQKSPESIWTPVPDEAVPKPRPGGCAVQGSRFSSSTTLPDEVLNFVKTHPLMDETVPLLGHRPWVVKTMGRYQLTAMVVDTEAGPHKNRTVLFLGSTRGTILKFLMIPSGDSVSHSSVFLEEVEGFNPEKCGEDSPQARQLLSLTLDRTSHTLLLAFPACLIRMPTSRCHLYSRCMKSCLASRDPYCGWTRGSTCSFLRPGTRLGLHHRSGALGSRRLLDHGPQAHQPAQCRPVLRPEARERPAEPRRRHRRLRSERDEAGRRGAALLSGWGDPVCHAQRLGEIRRAGPGLPAHARAHAPAEAQRPAPVRLQLWREVRRRDSPERRRVVSAPSAPVEYSEPLPLRWPAPEGYILSSHGMVPIPLPPPSMPPPGPQPYMSQQHTPGLTRALLRGALERGELGELVDLSQLMSKKNCGDRTQPGQ</sequence>
<dbReference type="InterPro" id="IPR027231">
    <property type="entry name" value="Semaphorin"/>
</dbReference>
<feature type="compositionally biased region" description="Basic and acidic residues" evidence="6">
    <location>
        <begin position="590"/>
        <end position="601"/>
    </location>
</feature>
<dbReference type="SMART" id="SM00630">
    <property type="entry name" value="Sema"/>
    <property type="match status" value="1"/>
</dbReference>
<feature type="domain" description="Sema" evidence="7">
    <location>
        <begin position="1"/>
        <end position="521"/>
    </location>
</feature>
<dbReference type="GO" id="GO:0030215">
    <property type="term" value="F:semaphorin receptor binding"/>
    <property type="evidence" value="ECO:0007669"/>
    <property type="project" value="InterPro"/>
</dbReference>
<dbReference type="PANTHER" id="PTHR11036:SF130">
    <property type="entry name" value="SEMA DOMAIN, TRANSMEMBRANE DOMAIN (TM), AND CYTOPLASMIC DOMAIN, (SEMAPHORIN) 6BA"/>
    <property type="match status" value="1"/>
</dbReference>
<reference evidence="8" key="2">
    <citation type="submission" date="2004-02" db="EMBL/GenBank/DDBJ databases">
        <authorList>
            <consortium name="Genoscope"/>
            <consortium name="Whitehead Institute Centre for Genome Research"/>
        </authorList>
    </citation>
    <scope>NUCLEOTIDE SEQUENCE</scope>
</reference>
<dbReference type="CDD" id="cd11267">
    <property type="entry name" value="Sema_6B"/>
    <property type="match status" value="1"/>
</dbReference>
<dbReference type="EMBL" id="CAAE01014992">
    <property type="protein sequence ID" value="CAG07759.1"/>
    <property type="molecule type" value="Genomic_DNA"/>
</dbReference>
<dbReference type="GO" id="GO:0045499">
    <property type="term" value="F:chemorepellent activity"/>
    <property type="evidence" value="ECO:0007669"/>
    <property type="project" value="TreeGrafter"/>
</dbReference>
<dbReference type="InterPro" id="IPR015943">
    <property type="entry name" value="WD40/YVTN_repeat-like_dom_sf"/>
</dbReference>
<dbReference type="GO" id="GO:0007411">
    <property type="term" value="P:axon guidance"/>
    <property type="evidence" value="ECO:0007669"/>
    <property type="project" value="TreeGrafter"/>
</dbReference>
<dbReference type="GO" id="GO:0030335">
    <property type="term" value="P:positive regulation of cell migration"/>
    <property type="evidence" value="ECO:0007669"/>
    <property type="project" value="TreeGrafter"/>
</dbReference>
<evidence type="ECO:0000256" key="5">
    <source>
        <dbReference type="PROSITE-ProRule" id="PRU00352"/>
    </source>
</evidence>
<feature type="non-terminal residue" evidence="8">
    <location>
        <position position="778"/>
    </location>
</feature>
<dbReference type="InterPro" id="IPR002165">
    <property type="entry name" value="Plexin_repeat"/>
</dbReference>
<keyword evidence="4" id="KW-0325">Glycoprotein</keyword>
<dbReference type="InterPro" id="IPR001627">
    <property type="entry name" value="Semap_dom"/>
</dbReference>
<evidence type="ECO:0000256" key="2">
    <source>
        <dbReference type="ARBA" id="ARBA00023136"/>
    </source>
</evidence>
<dbReference type="Gene3D" id="2.130.10.10">
    <property type="entry name" value="YVTN repeat-like/Quinoprotein amine dehydrogenase"/>
    <property type="match status" value="1"/>
</dbReference>
<evidence type="ECO:0000256" key="1">
    <source>
        <dbReference type="ARBA" id="ARBA00004370"/>
    </source>
</evidence>
<dbReference type="PROSITE" id="PS51004">
    <property type="entry name" value="SEMA"/>
    <property type="match status" value="1"/>
</dbReference>
<dbReference type="OrthoDB" id="9988752at2759"/>
<reference evidence="8" key="1">
    <citation type="journal article" date="2004" name="Nature">
        <title>Genome duplication in the teleost fish Tetraodon nigroviridis reveals the early vertebrate proto-karyotype.</title>
        <authorList>
            <person name="Jaillon O."/>
            <person name="Aury J.-M."/>
            <person name="Brunet F."/>
            <person name="Petit J.-L."/>
            <person name="Stange-Thomann N."/>
            <person name="Mauceli E."/>
            <person name="Bouneau L."/>
            <person name="Fischer C."/>
            <person name="Ozouf-Costaz C."/>
            <person name="Bernot A."/>
            <person name="Nicaud S."/>
            <person name="Jaffe D."/>
            <person name="Fisher S."/>
            <person name="Lutfalla G."/>
            <person name="Dossat C."/>
            <person name="Segurens B."/>
            <person name="Dasilva C."/>
            <person name="Salanoubat M."/>
            <person name="Levy M."/>
            <person name="Boudet N."/>
            <person name="Castellano S."/>
            <person name="Anthouard V."/>
            <person name="Jubin C."/>
            <person name="Castelli V."/>
            <person name="Katinka M."/>
            <person name="Vacherie B."/>
            <person name="Biemont C."/>
            <person name="Skalli Z."/>
            <person name="Cattolico L."/>
            <person name="Poulain J."/>
            <person name="De Berardinis V."/>
            <person name="Cruaud C."/>
            <person name="Duprat S."/>
            <person name="Brottier P."/>
            <person name="Coutanceau J.-P."/>
            <person name="Gouzy J."/>
            <person name="Parra G."/>
            <person name="Lardier G."/>
            <person name="Chapple C."/>
            <person name="McKernan K.J."/>
            <person name="McEwan P."/>
            <person name="Bosak S."/>
            <person name="Kellis M."/>
            <person name="Volff J.-N."/>
            <person name="Guigo R."/>
            <person name="Zody M.C."/>
            <person name="Mesirov J."/>
            <person name="Lindblad-Toh K."/>
            <person name="Birren B."/>
            <person name="Nusbaum C."/>
            <person name="Kahn D."/>
            <person name="Robinson-Rechavi M."/>
            <person name="Laudet V."/>
            <person name="Schachter V."/>
            <person name="Quetier F."/>
            <person name="Saurin W."/>
            <person name="Scarpelli C."/>
            <person name="Wincker P."/>
            <person name="Lander E.S."/>
            <person name="Weissenbach J."/>
            <person name="Roest Crollius H."/>
        </authorList>
    </citation>
    <scope>NUCLEOTIDE SEQUENCE [LARGE SCALE GENOMIC DNA]</scope>
</reference>
<protein>
    <submittedName>
        <fullName evidence="8">(spotted green pufferfish) hypothetical protein</fullName>
    </submittedName>
</protein>
<dbReference type="KEGG" id="tng:GSTEN00028542G001"/>
<comment type="subcellular location">
    <subcellularLocation>
        <location evidence="1">Membrane</location>
    </subcellularLocation>
</comment>
<feature type="region of interest" description="Disordered" evidence="6">
    <location>
        <begin position="571"/>
        <end position="617"/>
    </location>
</feature>
<evidence type="ECO:0000256" key="4">
    <source>
        <dbReference type="ARBA" id="ARBA00023180"/>
    </source>
</evidence>